<proteinExistence type="predicted"/>
<dbReference type="InterPro" id="IPR029063">
    <property type="entry name" value="SAM-dependent_MTases_sf"/>
</dbReference>
<dbReference type="PANTHER" id="PTHR43861:SF1">
    <property type="entry name" value="TRANS-ACONITATE 2-METHYLTRANSFERASE"/>
    <property type="match status" value="1"/>
</dbReference>
<dbReference type="PANTHER" id="PTHR43861">
    <property type="entry name" value="TRANS-ACONITATE 2-METHYLTRANSFERASE-RELATED"/>
    <property type="match status" value="1"/>
</dbReference>
<reference evidence="4 5" key="1">
    <citation type="journal article" date="2019" name="Int. J. Syst. Evol. Microbiol.">
        <title>The Global Catalogue of Microorganisms (GCM) 10K type strain sequencing project: providing services to taxonomists for standard genome sequencing and annotation.</title>
        <authorList>
            <consortium name="The Broad Institute Genomics Platform"/>
            <consortium name="The Broad Institute Genome Sequencing Center for Infectious Disease"/>
            <person name="Wu L."/>
            <person name="Ma J."/>
        </authorList>
    </citation>
    <scope>NUCLEOTIDE SEQUENCE [LARGE SCALE GENOMIC DNA]</scope>
    <source>
        <strain evidence="4 5">JCM 14545</strain>
    </source>
</reference>
<feature type="domain" description="Methyltransferase" evidence="3">
    <location>
        <begin position="41"/>
        <end position="138"/>
    </location>
</feature>
<keyword evidence="5" id="KW-1185">Reference proteome</keyword>
<evidence type="ECO:0000259" key="3">
    <source>
        <dbReference type="Pfam" id="PF13649"/>
    </source>
</evidence>
<comment type="caution">
    <text evidence="4">The sequence shown here is derived from an EMBL/GenBank/DDBJ whole genome shotgun (WGS) entry which is preliminary data.</text>
</comment>
<keyword evidence="2" id="KW-0808">Transferase</keyword>
<dbReference type="Gene3D" id="3.40.50.150">
    <property type="entry name" value="Vaccinia Virus protein VP39"/>
    <property type="match status" value="1"/>
</dbReference>
<keyword evidence="1" id="KW-0489">Methyltransferase</keyword>
<evidence type="ECO:0000313" key="4">
    <source>
        <dbReference type="EMBL" id="GAA1980483.1"/>
    </source>
</evidence>
<dbReference type="CDD" id="cd02440">
    <property type="entry name" value="AdoMet_MTases"/>
    <property type="match status" value="1"/>
</dbReference>
<dbReference type="RefSeq" id="WP_344428102.1">
    <property type="nucleotide sequence ID" value="NZ_BAAANN010000033.1"/>
</dbReference>
<gene>
    <name evidence="4" type="ORF">GCM10009754_66340</name>
</gene>
<dbReference type="EMBL" id="BAAANN010000033">
    <property type="protein sequence ID" value="GAA1980483.1"/>
    <property type="molecule type" value="Genomic_DNA"/>
</dbReference>
<evidence type="ECO:0000256" key="1">
    <source>
        <dbReference type="ARBA" id="ARBA00022603"/>
    </source>
</evidence>
<dbReference type="Pfam" id="PF13649">
    <property type="entry name" value="Methyltransf_25"/>
    <property type="match status" value="1"/>
</dbReference>
<name>A0ABN2S4W6_9PSEU</name>
<accession>A0ABN2S4W6</accession>
<evidence type="ECO:0000256" key="2">
    <source>
        <dbReference type="ARBA" id="ARBA00022679"/>
    </source>
</evidence>
<evidence type="ECO:0000313" key="5">
    <source>
        <dbReference type="Proteomes" id="UP001501116"/>
    </source>
</evidence>
<sequence>MKAWQEEWDRLMAVYQPRRDEGVTAAFDLIDAVVDGGRPEILDLGGGTGSLCRSALARWPGAGTTLLDLDPVLMTIARETLPPAARLVTADLDTAAWTGALPHREYDAVVAVMALHYLPPGRVTALYAEIAGVLRGGGLLVVLDHMPDPGLPALSGRLRHRLSDADASNWNSWWTRAAADPVLGPAAAARTALLADRPSAEWTPPTAWHIDALRAAGYAEAGTGWRHGTHAAVVAVAGTAGKR</sequence>
<protein>
    <recommendedName>
        <fullName evidence="3">Methyltransferase domain-containing protein</fullName>
    </recommendedName>
</protein>
<dbReference type="Proteomes" id="UP001501116">
    <property type="component" value="Unassembled WGS sequence"/>
</dbReference>
<dbReference type="InterPro" id="IPR041698">
    <property type="entry name" value="Methyltransf_25"/>
</dbReference>
<dbReference type="SUPFAM" id="SSF53335">
    <property type="entry name" value="S-adenosyl-L-methionine-dependent methyltransferases"/>
    <property type="match status" value="1"/>
</dbReference>
<organism evidence="4 5">
    <name type="scientific">Amycolatopsis minnesotensis</name>
    <dbReference type="NCBI Taxonomy" id="337894"/>
    <lineage>
        <taxon>Bacteria</taxon>
        <taxon>Bacillati</taxon>
        <taxon>Actinomycetota</taxon>
        <taxon>Actinomycetes</taxon>
        <taxon>Pseudonocardiales</taxon>
        <taxon>Pseudonocardiaceae</taxon>
        <taxon>Amycolatopsis</taxon>
    </lineage>
</organism>